<evidence type="ECO:0000313" key="10">
    <source>
        <dbReference type="Proteomes" id="UP000192611"/>
    </source>
</evidence>
<name>A0A1W9S0M8_9BACT</name>
<keyword evidence="6" id="KW-0067">ATP-binding</keyword>
<evidence type="ECO:0000256" key="6">
    <source>
        <dbReference type="ARBA" id="ARBA00022840"/>
    </source>
</evidence>
<keyword evidence="4" id="KW-0547">Nucleotide-binding</keyword>
<comment type="catalytic activity">
    <reaction evidence="7">
        <text>5-amino-1-(5-phospho-D-ribosyl)imidazole-4-carboxylate + L-aspartate + ATP = (2S)-2-[5-amino-1-(5-phospho-beta-D-ribosyl)imidazole-4-carboxamido]succinate + ADP + phosphate + 2 H(+)</text>
        <dbReference type="Rhea" id="RHEA:22628"/>
        <dbReference type="ChEBI" id="CHEBI:15378"/>
        <dbReference type="ChEBI" id="CHEBI:29991"/>
        <dbReference type="ChEBI" id="CHEBI:30616"/>
        <dbReference type="ChEBI" id="CHEBI:43474"/>
        <dbReference type="ChEBI" id="CHEBI:58443"/>
        <dbReference type="ChEBI" id="CHEBI:77657"/>
        <dbReference type="ChEBI" id="CHEBI:456216"/>
        <dbReference type="EC" id="6.3.2.6"/>
    </reaction>
</comment>
<gene>
    <name evidence="9" type="ORF">B6D57_03905</name>
</gene>
<dbReference type="PANTHER" id="PTHR43599">
    <property type="entry name" value="MULTIFUNCTIONAL PROTEIN ADE2"/>
    <property type="match status" value="1"/>
</dbReference>
<sequence>MKELVVEVKKLEKIYEGKAKIYYRTDRDGVLIQEFKDHATAFDGEKFAVIEGKGYLNARISALLFRELKRRGLENHYVDDYDDKSHLVLELKMIPVEVVVRNIAAGSLVKRLGFEMGKAISPPIVEFYLKADELHDPIVNRYHIKALGIADDDTLDELEVEALKVNDALVDVFNKASMKLVDFKLEYGRARDGCV</sequence>
<organism evidence="9 10">
    <name type="scientific">Candidatus Coatesbacteria bacterium 4484_99</name>
    <dbReference type="NCBI Taxonomy" id="1970774"/>
    <lineage>
        <taxon>Bacteria</taxon>
        <taxon>Candidatus Coatesiibacteriota</taxon>
    </lineage>
</organism>
<dbReference type="SUPFAM" id="SSF56104">
    <property type="entry name" value="SAICAR synthase-like"/>
    <property type="match status" value="1"/>
</dbReference>
<dbReference type="Gene3D" id="3.30.470.20">
    <property type="entry name" value="ATP-grasp fold, B domain"/>
    <property type="match status" value="1"/>
</dbReference>
<keyword evidence="5" id="KW-0658">Purine biosynthesis</keyword>
<evidence type="ECO:0000256" key="7">
    <source>
        <dbReference type="ARBA" id="ARBA00048475"/>
    </source>
</evidence>
<keyword evidence="3" id="KW-0436">Ligase</keyword>
<protein>
    <recommendedName>
        <fullName evidence="2">phosphoribosylaminoimidazolesuccinocarboxamide synthase</fullName>
        <ecNumber evidence="2">6.3.2.6</ecNumber>
    </recommendedName>
</protein>
<dbReference type="InterPro" id="IPR018236">
    <property type="entry name" value="SAICAR_synthetase_CS"/>
</dbReference>
<dbReference type="EC" id="6.3.2.6" evidence="2"/>
<evidence type="ECO:0000256" key="1">
    <source>
        <dbReference type="ARBA" id="ARBA00004672"/>
    </source>
</evidence>
<dbReference type="GO" id="GO:0004639">
    <property type="term" value="F:phosphoribosylaminoimidazolesuccinocarboxamide synthase activity"/>
    <property type="evidence" value="ECO:0007669"/>
    <property type="project" value="UniProtKB-EC"/>
</dbReference>
<feature type="domain" description="SAICAR synthetase/ADE2 N-terminal" evidence="8">
    <location>
        <begin position="13"/>
        <end position="193"/>
    </location>
</feature>
<proteinExistence type="predicted"/>
<dbReference type="GO" id="GO:0005524">
    <property type="term" value="F:ATP binding"/>
    <property type="evidence" value="ECO:0007669"/>
    <property type="project" value="UniProtKB-KW"/>
</dbReference>
<dbReference type="PANTHER" id="PTHR43599:SF3">
    <property type="entry name" value="SI:DKEY-6E2.2"/>
    <property type="match status" value="1"/>
</dbReference>
<dbReference type="UniPathway" id="UPA00074">
    <property type="reaction ID" value="UER00131"/>
</dbReference>
<dbReference type="Proteomes" id="UP000192611">
    <property type="component" value="Unassembled WGS sequence"/>
</dbReference>
<dbReference type="GO" id="GO:0006189">
    <property type="term" value="P:'de novo' IMP biosynthetic process"/>
    <property type="evidence" value="ECO:0007669"/>
    <property type="project" value="UniProtKB-UniPathway"/>
</dbReference>
<comment type="pathway">
    <text evidence="1">Purine metabolism; IMP biosynthesis via de novo pathway; 5-amino-1-(5-phospho-D-ribosyl)imidazole-4-carboxamide from 5-amino-1-(5-phospho-D-ribosyl)imidazole-4-carboxylate: step 1/2.</text>
</comment>
<dbReference type="InterPro" id="IPR028923">
    <property type="entry name" value="SAICAR_synt/ADE2_N"/>
</dbReference>
<accession>A0A1W9S0M8</accession>
<evidence type="ECO:0000256" key="2">
    <source>
        <dbReference type="ARBA" id="ARBA00012217"/>
    </source>
</evidence>
<evidence type="ECO:0000256" key="4">
    <source>
        <dbReference type="ARBA" id="ARBA00022741"/>
    </source>
</evidence>
<dbReference type="EMBL" id="NATQ01000075">
    <property type="protein sequence ID" value="OQX90286.1"/>
    <property type="molecule type" value="Genomic_DNA"/>
</dbReference>
<evidence type="ECO:0000313" key="9">
    <source>
        <dbReference type="EMBL" id="OQX90286.1"/>
    </source>
</evidence>
<feature type="non-terminal residue" evidence="9">
    <location>
        <position position="195"/>
    </location>
</feature>
<evidence type="ECO:0000256" key="3">
    <source>
        <dbReference type="ARBA" id="ARBA00022598"/>
    </source>
</evidence>
<dbReference type="Gene3D" id="3.30.200.20">
    <property type="entry name" value="Phosphorylase Kinase, domain 1"/>
    <property type="match status" value="1"/>
</dbReference>
<evidence type="ECO:0000256" key="5">
    <source>
        <dbReference type="ARBA" id="ARBA00022755"/>
    </source>
</evidence>
<reference evidence="10" key="1">
    <citation type="submission" date="2017-03" db="EMBL/GenBank/DDBJ databases">
        <title>Novel pathways for hydrocarbon cycling and metabolic interdependencies in hydrothermal sediment communities.</title>
        <authorList>
            <person name="Dombrowski N."/>
            <person name="Seitz K."/>
            <person name="Teske A."/>
            <person name="Baker B."/>
        </authorList>
    </citation>
    <scope>NUCLEOTIDE SEQUENCE [LARGE SCALE GENOMIC DNA]</scope>
</reference>
<dbReference type="PROSITE" id="PS01057">
    <property type="entry name" value="SAICAR_SYNTHETASE_1"/>
    <property type="match status" value="1"/>
</dbReference>
<evidence type="ECO:0000259" key="8">
    <source>
        <dbReference type="Pfam" id="PF01259"/>
    </source>
</evidence>
<dbReference type="InterPro" id="IPR050089">
    <property type="entry name" value="SAICAR_synthetase"/>
</dbReference>
<dbReference type="AlphaFoldDB" id="A0A1W9S0M8"/>
<comment type="caution">
    <text evidence="9">The sequence shown here is derived from an EMBL/GenBank/DDBJ whole genome shotgun (WGS) entry which is preliminary data.</text>
</comment>
<dbReference type="Pfam" id="PF01259">
    <property type="entry name" value="SAICAR_synt"/>
    <property type="match status" value="1"/>
</dbReference>